<feature type="signal peptide" evidence="9">
    <location>
        <begin position="1"/>
        <end position="20"/>
    </location>
</feature>
<feature type="transmembrane region" description="Helical" evidence="8">
    <location>
        <begin position="317"/>
        <end position="339"/>
    </location>
</feature>
<dbReference type="GO" id="GO:0006308">
    <property type="term" value="P:DNA catabolic process"/>
    <property type="evidence" value="ECO:0007669"/>
    <property type="project" value="InterPro"/>
</dbReference>
<dbReference type="InParanoid" id="C5KYE5"/>
<dbReference type="SUPFAM" id="SSF48537">
    <property type="entry name" value="Phospholipase C/P1 nuclease"/>
    <property type="match status" value="1"/>
</dbReference>
<keyword evidence="6" id="KW-1015">Disulfide bond</keyword>
<dbReference type="OMA" id="YGAMENG"/>
<evidence type="ECO:0000313" key="11">
    <source>
        <dbReference type="Proteomes" id="UP000007800"/>
    </source>
</evidence>
<evidence type="ECO:0000256" key="7">
    <source>
        <dbReference type="ARBA" id="ARBA00023180"/>
    </source>
</evidence>
<dbReference type="AlphaFoldDB" id="C5KYE5"/>
<evidence type="ECO:0000256" key="2">
    <source>
        <dbReference type="ARBA" id="ARBA00022722"/>
    </source>
</evidence>
<evidence type="ECO:0000256" key="3">
    <source>
        <dbReference type="ARBA" id="ARBA00022723"/>
    </source>
</evidence>
<dbReference type="InterPro" id="IPR003154">
    <property type="entry name" value="S1/P1nuclease"/>
</dbReference>
<organism evidence="11">
    <name type="scientific">Perkinsus marinus (strain ATCC 50983 / TXsc)</name>
    <dbReference type="NCBI Taxonomy" id="423536"/>
    <lineage>
        <taxon>Eukaryota</taxon>
        <taxon>Sar</taxon>
        <taxon>Alveolata</taxon>
        <taxon>Perkinsozoa</taxon>
        <taxon>Perkinsea</taxon>
        <taxon>Perkinsida</taxon>
        <taxon>Perkinsidae</taxon>
        <taxon>Perkinsus</taxon>
    </lineage>
</organism>
<dbReference type="PANTHER" id="PTHR33146">
    <property type="entry name" value="ENDONUCLEASE 4"/>
    <property type="match status" value="1"/>
</dbReference>
<dbReference type="GO" id="GO:0046872">
    <property type="term" value="F:metal ion binding"/>
    <property type="evidence" value="ECO:0007669"/>
    <property type="project" value="UniProtKB-KW"/>
</dbReference>
<dbReference type="Gene3D" id="1.10.575.10">
    <property type="entry name" value="P1 Nuclease"/>
    <property type="match status" value="1"/>
</dbReference>
<dbReference type="GO" id="GO:0003676">
    <property type="term" value="F:nucleic acid binding"/>
    <property type="evidence" value="ECO:0007669"/>
    <property type="project" value="InterPro"/>
</dbReference>
<evidence type="ECO:0000256" key="1">
    <source>
        <dbReference type="ARBA" id="ARBA00009547"/>
    </source>
</evidence>
<keyword evidence="2" id="KW-0540">Nuclease</keyword>
<keyword evidence="4" id="KW-0255">Endonuclease</keyword>
<dbReference type="GO" id="GO:0004519">
    <property type="term" value="F:endonuclease activity"/>
    <property type="evidence" value="ECO:0007669"/>
    <property type="project" value="UniProtKB-KW"/>
</dbReference>
<evidence type="ECO:0000256" key="8">
    <source>
        <dbReference type="SAM" id="Phobius"/>
    </source>
</evidence>
<dbReference type="EMBL" id="GG677382">
    <property type="protein sequence ID" value="EER10522.1"/>
    <property type="molecule type" value="Genomic_DNA"/>
</dbReference>
<keyword evidence="11" id="KW-1185">Reference proteome</keyword>
<gene>
    <name evidence="10" type="ORF">Pmar_PMAR005857</name>
</gene>
<accession>C5KYE5</accession>
<dbReference type="Proteomes" id="UP000007800">
    <property type="component" value="Unassembled WGS sequence"/>
</dbReference>
<keyword evidence="5" id="KW-0378">Hydrolase</keyword>
<evidence type="ECO:0000256" key="9">
    <source>
        <dbReference type="SAM" id="SignalP"/>
    </source>
</evidence>
<keyword evidence="7" id="KW-0325">Glycoprotein</keyword>
<keyword evidence="8" id="KW-0812">Transmembrane</keyword>
<sequence length="357" mass="40875">MLGICLWCIIITLVPHSAYAWDKDIHERIGEAVSRVLSYRDIEDLNKLLKGQSIPYMSRYAHDKLQYANYDRTVENHYETQLRDWQCTFDVNNPDKYAESQGLYRSIHDIFGRVTHASKSGEDHGIAKDMTEPVQISWLLGLVQDLHQPLHTGFGADDHGRRISVQYHDDPSTNLYDFWERDISSAANLETQLVLKAYNAELDKLVQDGGYGIQLVNKIYSKGIAEWIAESMEMSCSDIYSVIAGGRGREVPRMYQIDDDVYAKWRDLATKQVVKAAARSAVVLHGIAVHARYYHPEIVGSLSKSSKIQRHRVRGNWMQALAKNFIIAVIIVPSILVFLNYPQFVKRLMTNKDNRSE</sequence>
<evidence type="ECO:0000256" key="5">
    <source>
        <dbReference type="ARBA" id="ARBA00022801"/>
    </source>
</evidence>
<dbReference type="OrthoDB" id="441446at2759"/>
<keyword evidence="3" id="KW-0479">Metal-binding</keyword>
<dbReference type="Pfam" id="PF02265">
    <property type="entry name" value="S1-P1_nuclease"/>
    <property type="match status" value="1"/>
</dbReference>
<keyword evidence="9" id="KW-0732">Signal</keyword>
<protein>
    <submittedName>
        <fullName evidence="10">S1/P1nuclease, putative</fullName>
    </submittedName>
</protein>
<evidence type="ECO:0000256" key="6">
    <source>
        <dbReference type="ARBA" id="ARBA00023157"/>
    </source>
</evidence>
<name>C5KYE5_PERM5</name>
<comment type="similarity">
    <text evidence="1">Belongs to the nuclease type I family.</text>
</comment>
<dbReference type="PANTHER" id="PTHR33146:SF26">
    <property type="entry name" value="ENDONUCLEASE 4"/>
    <property type="match status" value="1"/>
</dbReference>
<dbReference type="InterPro" id="IPR008947">
    <property type="entry name" value="PLipase_C/P1_nuclease_dom_sf"/>
</dbReference>
<keyword evidence="8" id="KW-0472">Membrane</keyword>
<dbReference type="GO" id="GO:0016788">
    <property type="term" value="F:hydrolase activity, acting on ester bonds"/>
    <property type="evidence" value="ECO:0007669"/>
    <property type="project" value="InterPro"/>
</dbReference>
<evidence type="ECO:0000313" key="10">
    <source>
        <dbReference type="EMBL" id="EER10522.1"/>
    </source>
</evidence>
<evidence type="ECO:0000256" key="4">
    <source>
        <dbReference type="ARBA" id="ARBA00022759"/>
    </source>
</evidence>
<keyword evidence="8" id="KW-1133">Transmembrane helix</keyword>
<reference evidence="10 11" key="1">
    <citation type="submission" date="2008-07" db="EMBL/GenBank/DDBJ databases">
        <authorList>
            <person name="El-Sayed N."/>
            <person name="Caler E."/>
            <person name="Inman J."/>
            <person name="Amedeo P."/>
            <person name="Hass B."/>
            <person name="Wortman J."/>
        </authorList>
    </citation>
    <scope>NUCLEOTIDE SEQUENCE [LARGE SCALE GENOMIC DNA]</scope>
    <source>
        <strain evidence="11">ATCC 50983 / TXsc</strain>
    </source>
</reference>
<feature type="chain" id="PRO_5002954143" evidence="9">
    <location>
        <begin position="21"/>
        <end position="357"/>
    </location>
</feature>
<dbReference type="GeneID" id="9038557"/>
<dbReference type="RefSeq" id="XP_002778727.1">
    <property type="nucleotide sequence ID" value="XM_002778681.1"/>
</dbReference>
<proteinExistence type="inferred from homology"/>